<sequence length="196" mass="20536">MIKKARTSLVIVATFSAICGMLLGPPAAFAVESDEAAPSSAFVVAEGTNDIPEGAVSVEAVLACDEFTGNVLEYAQEHGYCPTLGEDGVTTQAVQTYRCGSAWIYGFNNGIRGRMYVSYGFSSSNGVVAYRNLAVGTSLGIGWGDSSVMWSSNYDSGSRYVGAGSLGWHSASFSGTVTLAWGGWCTIPTLTDNFTI</sequence>
<dbReference type="Proteomes" id="UP001519362">
    <property type="component" value="Unassembled WGS sequence"/>
</dbReference>
<dbReference type="RefSeq" id="WP_165134406.1">
    <property type="nucleotide sequence ID" value="NZ_CP049253.1"/>
</dbReference>
<gene>
    <name evidence="2" type="ORF">JOF34_001855</name>
</gene>
<keyword evidence="3" id="KW-1185">Reference proteome</keyword>
<feature type="chain" id="PRO_5046582035" evidence="1">
    <location>
        <begin position="31"/>
        <end position="196"/>
    </location>
</feature>
<evidence type="ECO:0000313" key="3">
    <source>
        <dbReference type="Proteomes" id="UP001519362"/>
    </source>
</evidence>
<comment type="caution">
    <text evidence="2">The sequence shown here is derived from an EMBL/GenBank/DDBJ whole genome shotgun (WGS) entry which is preliminary data.</text>
</comment>
<proteinExistence type="predicted"/>
<reference evidence="2 3" key="1">
    <citation type="submission" date="2021-03" db="EMBL/GenBank/DDBJ databases">
        <title>Sequencing the genomes of 1000 actinobacteria strains.</title>
        <authorList>
            <person name="Klenk H.-P."/>
        </authorList>
    </citation>
    <scope>NUCLEOTIDE SEQUENCE [LARGE SCALE GENOMIC DNA]</scope>
    <source>
        <strain evidence="2 3">DSM 24221</strain>
    </source>
</reference>
<accession>A0ABS4ZJ15</accession>
<dbReference type="EMBL" id="JAGIOL010000001">
    <property type="protein sequence ID" value="MBP2437269.1"/>
    <property type="molecule type" value="Genomic_DNA"/>
</dbReference>
<name>A0ABS4ZJ15_9MICO</name>
<keyword evidence="1" id="KW-0732">Signal</keyword>
<protein>
    <submittedName>
        <fullName evidence="2">Uncharacterized protein</fullName>
    </submittedName>
</protein>
<feature type="signal peptide" evidence="1">
    <location>
        <begin position="1"/>
        <end position="30"/>
    </location>
</feature>
<evidence type="ECO:0000313" key="2">
    <source>
        <dbReference type="EMBL" id="MBP2437269.1"/>
    </source>
</evidence>
<organism evidence="2 3">
    <name type="scientific">Microbacterium amylolyticum</name>
    <dbReference type="NCBI Taxonomy" id="936337"/>
    <lineage>
        <taxon>Bacteria</taxon>
        <taxon>Bacillati</taxon>
        <taxon>Actinomycetota</taxon>
        <taxon>Actinomycetes</taxon>
        <taxon>Micrococcales</taxon>
        <taxon>Microbacteriaceae</taxon>
        <taxon>Microbacterium</taxon>
    </lineage>
</organism>
<evidence type="ECO:0000256" key="1">
    <source>
        <dbReference type="SAM" id="SignalP"/>
    </source>
</evidence>